<protein>
    <submittedName>
        <fullName evidence="2">ABC-type transport auxiliary lipoprotein family protein</fullName>
    </submittedName>
</protein>
<evidence type="ECO:0000313" key="3">
    <source>
        <dbReference type="Proteomes" id="UP001595378"/>
    </source>
</evidence>
<dbReference type="Proteomes" id="UP001595378">
    <property type="component" value="Unassembled WGS sequence"/>
</dbReference>
<dbReference type="EMBL" id="JBHRSU010000005">
    <property type="protein sequence ID" value="MFC3100321.1"/>
    <property type="molecule type" value="Genomic_DNA"/>
</dbReference>
<accession>A0ABV7EFK3</accession>
<dbReference type="SUPFAM" id="SSF159594">
    <property type="entry name" value="XCC0632-like"/>
    <property type="match status" value="1"/>
</dbReference>
<dbReference type="Gene3D" id="3.40.50.10610">
    <property type="entry name" value="ABC-type transport auxiliary lipoprotein component"/>
    <property type="match status" value="1"/>
</dbReference>
<gene>
    <name evidence="2" type="ORF">ACFODK_05380</name>
</gene>
<dbReference type="RefSeq" id="WP_336917582.1">
    <property type="nucleotide sequence ID" value="NZ_JBANRN010000002.1"/>
</dbReference>
<dbReference type="InterPro" id="IPR005586">
    <property type="entry name" value="ABC_trans_aux"/>
</dbReference>
<keyword evidence="2" id="KW-0449">Lipoprotein</keyword>
<feature type="domain" description="ABC-type transport auxiliary lipoprotein component" evidence="1">
    <location>
        <begin position="44"/>
        <end position="192"/>
    </location>
</feature>
<proteinExistence type="predicted"/>
<dbReference type="Pfam" id="PF03886">
    <property type="entry name" value="ABC_trans_aux"/>
    <property type="match status" value="1"/>
</dbReference>
<comment type="caution">
    <text evidence="2">The sequence shown here is derived from an EMBL/GenBank/DDBJ whole genome shotgun (WGS) entry which is preliminary data.</text>
</comment>
<keyword evidence="3" id="KW-1185">Reference proteome</keyword>
<sequence>MIVKPICAALGAVLLAGCVNVGIGGGKAPEQLLTLTSSASVATGTMREGRLDNALAVAVPAVPRHLDVARVPVQTGGNSLAYLADAFWVEKPASLFQRVLVETIRAGGSRMVVTGGELEYAARTQLDGELLAMDYDAASSRVVVRFDAVLRQPDGTIRQRRFESEVTGVLPTASAVAPALNRAANEVAAQVAQWVG</sequence>
<dbReference type="PROSITE" id="PS51257">
    <property type="entry name" value="PROKAR_LIPOPROTEIN"/>
    <property type="match status" value="1"/>
</dbReference>
<organism evidence="2 3">
    <name type="scientific">Alteraurantiacibacter lauratis</name>
    <dbReference type="NCBI Taxonomy" id="2054627"/>
    <lineage>
        <taxon>Bacteria</taxon>
        <taxon>Pseudomonadati</taxon>
        <taxon>Pseudomonadota</taxon>
        <taxon>Alphaproteobacteria</taxon>
        <taxon>Sphingomonadales</taxon>
        <taxon>Erythrobacteraceae</taxon>
        <taxon>Alteraurantiacibacter</taxon>
    </lineage>
</organism>
<evidence type="ECO:0000313" key="2">
    <source>
        <dbReference type="EMBL" id="MFC3100321.1"/>
    </source>
</evidence>
<reference evidence="3" key="1">
    <citation type="journal article" date="2019" name="Int. J. Syst. Evol. Microbiol.">
        <title>The Global Catalogue of Microorganisms (GCM) 10K type strain sequencing project: providing services to taxonomists for standard genome sequencing and annotation.</title>
        <authorList>
            <consortium name="The Broad Institute Genomics Platform"/>
            <consortium name="The Broad Institute Genome Sequencing Center for Infectious Disease"/>
            <person name="Wu L."/>
            <person name="Ma J."/>
        </authorList>
    </citation>
    <scope>NUCLEOTIDE SEQUENCE [LARGE SCALE GENOMIC DNA]</scope>
    <source>
        <strain evidence="3">KCTC 52606</strain>
    </source>
</reference>
<name>A0ABV7EFK3_9SPHN</name>
<evidence type="ECO:0000259" key="1">
    <source>
        <dbReference type="Pfam" id="PF03886"/>
    </source>
</evidence>